<dbReference type="SMART" id="SM00283">
    <property type="entry name" value="MA"/>
    <property type="match status" value="1"/>
</dbReference>
<dbReference type="PANTHER" id="PTHR32089">
    <property type="entry name" value="METHYL-ACCEPTING CHEMOTAXIS PROTEIN MCPB"/>
    <property type="match status" value="1"/>
</dbReference>
<protein>
    <recommendedName>
        <fullName evidence="9">Methyl-accepting chemotaxis protein</fullName>
    </recommendedName>
</protein>
<dbReference type="Pfam" id="PF00015">
    <property type="entry name" value="MCPsignal"/>
    <property type="match status" value="1"/>
</dbReference>
<reference evidence="7" key="1">
    <citation type="journal article" date="2021" name="Front. Microbiol.">
        <title>Comprehensive Comparative Genomics and Phenotyping of Methylobacterium Species.</title>
        <authorList>
            <person name="Alessa O."/>
            <person name="Ogura Y."/>
            <person name="Fujitani Y."/>
            <person name="Takami H."/>
            <person name="Hayashi T."/>
            <person name="Sahin N."/>
            <person name="Tani A."/>
        </authorList>
    </citation>
    <scope>NUCLEOTIDE SEQUENCE</scope>
    <source>
        <strain evidence="7">LMG 23639</strain>
    </source>
</reference>
<feature type="transmembrane region" description="Helical" evidence="4">
    <location>
        <begin position="284"/>
        <end position="304"/>
    </location>
</feature>
<dbReference type="InterPro" id="IPR003660">
    <property type="entry name" value="HAMP_dom"/>
</dbReference>
<feature type="domain" description="Methyl-accepting transducer" evidence="5">
    <location>
        <begin position="392"/>
        <end position="621"/>
    </location>
</feature>
<dbReference type="InterPro" id="IPR032255">
    <property type="entry name" value="HBM"/>
</dbReference>
<evidence type="ECO:0000256" key="2">
    <source>
        <dbReference type="ARBA" id="ARBA00029447"/>
    </source>
</evidence>
<dbReference type="Proteomes" id="UP001055102">
    <property type="component" value="Unassembled WGS sequence"/>
</dbReference>
<feature type="domain" description="HAMP" evidence="6">
    <location>
        <begin position="305"/>
        <end position="358"/>
    </location>
</feature>
<dbReference type="Gene3D" id="6.10.340.10">
    <property type="match status" value="1"/>
</dbReference>
<dbReference type="Pfam" id="PF00672">
    <property type="entry name" value="HAMP"/>
    <property type="match status" value="1"/>
</dbReference>
<dbReference type="SUPFAM" id="SSF58104">
    <property type="entry name" value="Methyl-accepting chemotaxis protein (MCP) signaling domain"/>
    <property type="match status" value="1"/>
</dbReference>
<dbReference type="EMBL" id="BPQR01000093">
    <property type="protein sequence ID" value="GJE08850.1"/>
    <property type="molecule type" value="Genomic_DNA"/>
</dbReference>
<feature type="transmembrane region" description="Helical" evidence="4">
    <location>
        <begin position="12"/>
        <end position="32"/>
    </location>
</feature>
<evidence type="ECO:0000256" key="3">
    <source>
        <dbReference type="PROSITE-ProRule" id="PRU00284"/>
    </source>
</evidence>
<dbReference type="PROSITE" id="PS50885">
    <property type="entry name" value="HAMP"/>
    <property type="match status" value="1"/>
</dbReference>
<evidence type="ECO:0000259" key="5">
    <source>
        <dbReference type="PROSITE" id="PS50111"/>
    </source>
</evidence>
<dbReference type="PROSITE" id="PS50111">
    <property type="entry name" value="CHEMOTAXIS_TRANSDUC_2"/>
    <property type="match status" value="1"/>
</dbReference>
<keyword evidence="1 3" id="KW-0807">Transducer</keyword>
<accession>A0ABQ4T052</accession>
<evidence type="ECO:0000313" key="7">
    <source>
        <dbReference type="EMBL" id="GJE08850.1"/>
    </source>
</evidence>
<proteinExistence type="inferred from homology"/>
<keyword evidence="4" id="KW-1133">Transmembrane helix</keyword>
<dbReference type="Gene3D" id="1.10.287.950">
    <property type="entry name" value="Methyl-accepting chemotaxis protein"/>
    <property type="match status" value="1"/>
</dbReference>
<evidence type="ECO:0008006" key="9">
    <source>
        <dbReference type="Google" id="ProtNLM"/>
    </source>
</evidence>
<dbReference type="PRINTS" id="PR00260">
    <property type="entry name" value="CHEMTRNSDUCR"/>
</dbReference>
<dbReference type="CDD" id="cd06225">
    <property type="entry name" value="HAMP"/>
    <property type="match status" value="1"/>
</dbReference>
<keyword evidence="8" id="KW-1185">Reference proteome</keyword>
<dbReference type="SMART" id="SM00304">
    <property type="entry name" value="HAMP"/>
    <property type="match status" value="1"/>
</dbReference>
<gene>
    <name evidence="7" type="ORF">AOPFMNJM_4196</name>
</gene>
<sequence length="655" mass="69170">MRLPRPRIGLRAQIAFLGVGGVLLIGAITTFGSREQDRFQAAADASVRLRGAVAGLADDLLVARQVETEFLLKREEALIGKREAATARALSRLDGIEAGVAPLAPEDPLRKAETLRAGLNLYVGRFGNVVAAQRTLGFSEKDGLQGRLRQAVHAVEKRLGEFDEPRLAVLMLQMRRHEKDFLLRGDERYGEELRKRVAEFLPLLERSSLAPATRTEIGSLIRSYEQSFMAFMMGAVTLKEEADDLVAIYRRMEPFVAQIVADADARAGEAEAAIVASRAHTARLTWWTILLTVLCAGGLSWWVGRRISGPLRALSEAMQRLAAGDLQVRAPSVARQDEIGNLSRAFTVFHGKMVENGELTLEQAATRARAEAERRATMHALADRLEREVGHAIQGLSTAAGEMQAGATQVSGAAEKTRGRASAVASASEEASANVQTVASAAEELTASLDEVAGQVSRSAGITRRAAEDAARTDRTIRDLAAAAERIDAVVGLIASISAQTNLLALNATIEAARAGEAGRGFAVVAGEVKSLASQAARATDDIRVQIGAIQAVSTEAVTAVQGIVETVREMDGIAAAISATVDQQRTATQEIAASVILAAQGTQEVSANIAGVGSDAEDAAQASQASLGIAADVASRAGELGQVVDRFLAGARAA</sequence>
<keyword evidence="4" id="KW-0812">Transmembrane</keyword>
<dbReference type="SMART" id="SM01358">
    <property type="entry name" value="HBM"/>
    <property type="match status" value="1"/>
</dbReference>
<evidence type="ECO:0000256" key="1">
    <source>
        <dbReference type="ARBA" id="ARBA00023224"/>
    </source>
</evidence>
<dbReference type="RefSeq" id="WP_238278902.1">
    <property type="nucleotide sequence ID" value="NZ_BPQR01000093.1"/>
</dbReference>
<keyword evidence="4" id="KW-0472">Membrane</keyword>
<dbReference type="InterPro" id="IPR004089">
    <property type="entry name" value="MCPsignal_dom"/>
</dbReference>
<comment type="caution">
    <text evidence="7">The sequence shown here is derived from an EMBL/GenBank/DDBJ whole genome shotgun (WGS) entry which is preliminary data.</text>
</comment>
<reference evidence="7" key="2">
    <citation type="submission" date="2021-08" db="EMBL/GenBank/DDBJ databases">
        <authorList>
            <person name="Tani A."/>
            <person name="Ola A."/>
            <person name="Ogura Y."/>
            <person name="Katsura K."/>
            <person name="Hayashi T."/>
        </authorList>
    </citation>
    <scope>NUCLEOTIDE SEQUENCE</scope>
    <source>
        <strain evidence="7">LMG 23639</strain>
    </source>
</reference>
<dbReference type="InterPro" id="IPR004090">
    <property type="entry name" value="Chemotax_Me-accpt_rcpt"/>
</dbReference>
<dbReference type="PANTHER" id="PTHR32089:SF112">
    <property type="entry name" value="LYSOZYME-LIKE PROTEIN-RELATED"/>
    <property type="match status" value="1"/>
</dbReference>
<evidence type="ECO:0000259" key="6">
    <source>
        <dbReference type="PROSITE" id="PS50885"/>
    </source>
</evidence>
<evidence type="ECO:0000313" key="8">
    <source>
        <dbReference type="Proteomes" id="UP001055102"/>
    </source>
</evidence>
<organism evidence="7 8">
    <name type="scientific">Methylobacterium jeotgali</name>
    <dbReference type="NCBI Taxonomy" id="381630"/>
    <lineage>
        <taxon>Bacteria</taxon>
        <taxon>Pseudomonadati</taxon>
        <taxon>Pseudomonadota</taxon>
        <taxon>Alphaproteobacteria</taxon>
        <taxon>Hyphomicrobiales</taxon>
        <taxon>Methylobacteriaceae</taxon>
        <taxon>Methylobacterium</taxon>
    </lineage>
</organism>
<name>A0ABQ4T052_9HYPH</name>
<comment type="similarity">
    <text evidence="2">Belongs to the methyl-accepting chemotaxis (MCP) protein family.</text>
</comment>
<evidence type="ECO:0000256" key="4">
    <source>
        <dbReference type="SAM" id="Phobius"/>
    </source>
</evidence>